<protein>
    <submittedName>
        <fullName evidence="1">Uncharacterized protein</fullName>
    </submittedName>
</protein>
<organism evidence="1 2">
    <name type="scientific">Petrolisthes cinctipes</name>
    <name type="common">Flat porcelain crab</name>
    <dbReference type="NCBI Taxonomy" id="88211"/>
    <lineage>
        <taxon>Eukaryota</taxon>
        <taxon>Metazoa</taxon>
        <taxon>Ecdysozoa</taxon>
        <taxon>Arthropoda</taxon>
        <taxon>Crustacea</taxon>
        <taxon>Multicrustacea</taxon>
        <taxon>Malacostraca</taxon>
        <taxon>Eumalacostraca</taxon>
        <taxon>Eucarida</taxon>
        <taxon>Decapoda</taxon>
        <taxon>Pleocyemata</taxon>
        <taxon>Anomura</taxon>
        <taxon>Galatheoidea</taxon>
        <taxon>Porcellanidae</taxon>
        <taxon>Petrolisthes</taxon>
    </lineage>
</organism>
<sequence length="89" mass="10064">MLLSDDVLDDINSEANQGHALLLYVPKCHLPCLPSVPLIGWVQTPPGARRRHCQKTCPAGLPIELLTLYTLFFHCRPSLQTLRKFRKEA</sequence>
<name>A0AAE1BR04_PETCI</name>
<evidence type="ECO:0000313" key="1">
    <source>
        <dbReference type="EMBL" id="KAK3855140.1"/>
    </source>
</evidence>
<gene>
    <name evidence="1" type="ORF">Pcinc_038437</name>
</gene>
<accession>A0AAE1BR04</accession>
<dbReference type="AlphaFoldDB" id="A0AAE1BR04"/>
<proteinExistence type="predicted"/>
<keyword evidence="2" id="KW-1185">Reference proteome</keyword>
<comment type="caution">
    <text evidence="1">The sequence shown here is derived from an EMBL/GenBank/DDBJ whole genome shotgun (WGS) entry which is preliminary data.</text>
</comment>
<dbReference type="EMBL" id="JAWQEG010006337">
    <property type="protein sequence ID" value="KAK3855140.1"/>
    <property type="molecule type" value="Genomic_DNA"/>
</dbReference>
<reference evidence="1" key="1">
    <citation type="submission" date="2023-10" db="EMBL/GenBank/DDBJ databases">
        <title>Genome assemblies of two species of porcelain crab, Petrolisthes cinctipes and Petrolisthes manimaculis (Anomura: Porcellanidae).</title>
        <authorList>
            <person name="Angst P."/>
        </authorList>
    </citation>
    <scope>NUCLEOTIDE SEQUENCE</scope>
    <source>
        <strain evidence="1">PB745_01</strain>
        <tissue evidence="1">Gill</tissue>
    </source>
</reference>
<evidence type="ECO:0000313" key="2">
    <source>
        <dbReference type="Proteomes" id="UP001286313"/>
    </source>
</evidence>
<dbReference type="Proteomes" id="UP001286313">
    <property type="component" value="Unassembled WGS sequence"/>
</dbReference>